<organism evidence="1 2">
    <name type="scientific">Daphnia magna</name>
    <dbReference type="NCBI Taxonomy" id="35525"/>
    <lineage>
        <taxon>Eukaryota</taxon>
        <taxon>Metazoa</taxon>
        <taxon>Ecdysozoa</taxon>
        <taxon>Arthropoda</taxon>
        <taxon>Crustacea</taxon>
        <taxon>Branchiopoda</taxon>
        <taxon>Diplostraca</taxon>
        <taxon>Cladocera</taxon>
        <taxon>Anomopoda</taxon>
        <taxon>Daphniidae</taxon>
        <taxon>Daphnia</taxon>
    </lineage>
</organism>
<sequence>MENWKLPVDGPLVKRRCQHHLVCKCINTKNEKGSDFLYSMASGVREVPDSLEEKKITQYNQK</sequence>
<keyword evidence="2" id="KW-1185">Reference proteome</keyword>
<accession>A0ABQ9ZP37</accession>
<evidence type="ECO:0000313" key="1">
    <source>
        <dbReference type="EMBL" id="KAK4014656.1"/>
    </source>
</evidence>
<evidence type="ECO:0000313" key="2">
    <source>
        <dbReference type="Proteomes" id="UP001234178"/>
    </source>
</evidence>
<gene>
    <name evidence="1" type="ORF">OUZ56_027173</name>
</gene>
<dbReference type="EMBL" id="JAOYFB010000004">
    <property type="protein sequence ID" value="KAK4014656.1"/>
    <property type="molecule type" value="Genomic_DNA"/>
</dbReference>
<comment type="caution">
    <text evidence="1">The sequence shown here is derived from an EMBL/GenBank/DDBJ whole genome shotgun (WGS) entry which is preliminary data.</text>
</comment>
<protein>
    <submittedName>
        <fullName evidence="1">Uncharacterized protein</fullName>
    </submittedName>
</protein>
<proteinExistence type="predicted"/>
<reference evidence="1 2" key="1">
    <citation type="journal article" date="2023" name="Nucleic Acids Res.">
        <title>The hologenome of Daphnia magna reveals possible DNA methylation and microbiome-mediated evolution of the host genome.</title>
        <authorList>
            <person name="Chaturvedi A."/>
            <person name="Li X."/>
            <person name="Dhandapani V."/>
            <person name="Marshall H."/>
            <person name="Kissane S."/>
            <person name="Cuenca-Cambronero M."/>
            <person name="Asole G."/>
            <person name="Calvet F."/>
            <person name="Ruiz-Romero M."/>
            <person name="Marangio P."/>
            <person name="Guigo R."/>
            <person name="Rago D."/>
            <person name="Mirbahai L."/>
            <person name="Eastwood N."/>
            <person name="Colbourne J.K."/>
            <person name="Zhou J."/>
            <person name="Mallon E."/>
            <person name="Orsini L."/>
        </authorList>
    </citation>
    <scope>NUCLEOTIDE SEQUENCE [LARGE SCALE GENOMIC DNA]</scope>
    <source>
        <strain evidence="1">LRV0_1</strain>
    </source>
</reference>
<name>A0ABQ9ZP37_9CRUS</name>
<dbReference type="Proteomes" id="UP001234178">
    <property type="component" value="Unassembled WGS sequence"/>
</dbReference>